<keyword evidence="3 6" id="KW-0812">Transmembrane</keyword>
<name>A0A1H9HSQ1_9BACT</name>
<evidence type="ECO:0000256" key="4">
    <source>
        <dbReference type="ARBA" id="ARBA00022989"/>
    </source>
</evidence>
<dbReference type="GO" id="GO:0016020">
    <property type="term" value="C:membrane"/>
    <property type="evidence" value="ECO:0007669"/>
    <property type="project" value="UniProtKB-SubCell"/>
</dbReference>
<organism evidence="7 8">
    <name type="scientific">Neolewinella agarilytica</name>
    <dbReference type="NCBI Taxonomy" id="478744"/>
    <lineage>
        <taxon>Bacteria</taxon>
        <taxon>Pseudomonadati</taxon>
        <taxon>Bacteroidota</taxon>
        <taxon>Saprospiria</taxon>
        <taxon>Saprospirales</taxon>
        <taxon>Lewinellaceae</taxon>
        <taxon>Neolewinella</taxon>
    </lineage>
</organism>
<evidence type="ECO:0000256" key="3">
    <source>
        <dbReference type="ARBA" id="ARBA00022692"/>
    </source>
</evidence>
<dbReference type="Pfam" id="PF03379">
    <property type="entry name" value="CcmB"/>
    <property type="match status" value="1"/>
</dbReference>
<reference evidence="8" key="1">
    <citation type="submission" date="2016-10" db="EMBL/GenBank/DDBJ databases">
        <authorList>
            <person name="Varghese N."/>
            <person name="Submissions S."/>
        </authorList>
    </citation>
    <scope>NUCLEOTIDE SEQUENCE [LARGE SCALE GENOMIC DNA]</scope>
    <source>
        <strain evidence="8">DSM 24740</strain>
    </source>
</reference>
<proteinExistence type="inferred from homology"/>
<evidence type="ECO:0000256" key="6">
    <source>
        <dbReference type="SAM" id="Phobius"/>
    </source>
</evidence>
<gene>
    <name evidence="7" type="ORF">SAMN05444359_11388</name>
</gene>
<feature type="transmembrane region" description="Helical" evidence="6">
    <location>
        <begin position="37"/>
        <end position="57"/>
    </location>
</feature>
<evidence type="ECO:0000256" key="2">
    <source>
        <dbReference type="ARBA" id="ARBA00010544"/>
    </source>
</evidence>
<protein>
    <submittedName>
        <fullName evidence="7">Heme exporter protein B</fullName>
    </submittedName>
</protein>
<dbReference type="InParanoid" id="A0A1H9HSQ1"/>
<dbReference type="GO" id="GO:0017004">
    <property type="term" value="P:cytochrome complex assembly"/>
    <property type="evidence" value="ECO:0007669"/>
    <property type="project" value="InterPro"/>
</dbReference>
<evidence type="ECO:0000256" key="5">
    <source>
        <dbReference type="ARBA" id="ARBA00023136"/>
    </source>
</evidence>
<feature type="transmembrane region" description="Helical" evidence="6">
    <location>
        <begin position="145"/>
        <end position="166"/>
    </location>
</feature>
<keyword evidence="8" id="KW-1185">Reference proteome</keyword>
<dbReference type="OrthoDB" id="9788444at2"/>
<sequence>MMAQDSKRPTYLCKMDTLRQIGHLFWWELKTEWRNRYALGSVLLYVVATTVVIYFAVRQFSPMTFNALFWVVLFFGATVASGRSFLREGGRRHYYFYTLASPEALLVSKLLYNTLIIWLISGLSWALLSFFAAENYVFEPAYFTLALLLGGIGLSAILTFVAAVAARAGGNGTLMAVLSFPLIIPLLFLLVNAGGYAVGLTSGQESSYLLLAVAIDLLAMAVGLVLFPFVWRD</sequence>
<comment type="subcellular location">
    <subcellularLocation>
        <location evidence="1">Membrane</location>
        <topology evidence="1">Multi-pass membrane protein</topology>
    </subcellularLocation>
</comment>
<evidence type="ECO:0000256" key="1">
    <source>
        <dbReference type="ARBA" id="ARBA00004141"/>
    </source>
</evidence>
<evidence type="ECO:0000313" key="8">
    <source>
        <dbReference type="Proteomes" id="UP000199021"/>
    </source>
</evidence>
<comment type="similarity">
    <text evidence="2">Belongs to the CcmB/CycW/HelB family.</text>
</comment>
<evidence type="ECO:0000313" key="7">
    <source>
        <dbReference type="EMBL" id="SEQ65394.1"/>
    </source>
</evidence>
<accession>A0A1H9HSQ1</accession>
<dbReference type="EMBL" id="FOFB01000013">
    <property type="protein sequence ID" value="SEQ65394.1"/>
    <property type="molecule type" value="Genomic_DNA"/>
</dbReference>
<feature type="transmembrane region" description="Helical" evidence="6">
    <location>
        <begin position="110"/>
        <end position="133"/>
    </location>
</feature>
<feature type="transmembrane region" description="Helical" evidence="6">
    <location>
        <begin position="208"/>
        <end position="231"/>
    </location>
</feature>
<feature type="transmembrane region" description="Helical" evidence="6">
    <location>
        <begin position="63"/>
        <end position="86"/>
    </location>
</feature>
<keyword evidence="4 6" id="KW-1133">Transmembrane helix</keyword>
<dbReference type="GO" id="GO:0015232">
    <property type="term" value="F:heme transmembrane transporter activity"/>
    <property type="evidence" value="ECO:0007669"/>
    <property type="project" value="InterPro"/>
</dbReference>
<dbReference type="InterPro" id="IPR003544">
    <property type="entry name" value="Cyt_c_biogenesis_CcmB"/>
</dbReference>
<dbReference type="PRINTS" id="PR01414">
    <property type="entry name" value="CCMBBIOGNSIS"/>
</dbReference>
<keyword evidence="5 6" id="KW-0472">Membrane</keyword>
<feature type="transmembrane region" description="Helical" evidence="6">
    <location>
        <begin position="173"/>
        <end position="196"/>
    </location>
</feature>
<dbReference type="Proteomes" id="UP000199021">
    <property type="component" value="Unassembled WGS sequence"/>
</dbReference>
<dbReference type="STRING" id="478744.SAMN05444359_11388"/>
<dbReference type="AlphaFoldDB" id="A0A1H9HSQ1"/>